<dbReference type="CDD" id="cd14966">
    <property type="entry name" value="7tmD_STE3"/>
    <property type="match status" value="1"/>
</dbReference>
<organism evidence="12 13">
    <name type="scientific">Neolentinus lepideus HHB14362 ss-1</name>
    <dbReference type="NCBI Taxonomy" id="1314782"/>
    <lineage>
        <taxon>Eukaryota</taxon>
        <taxon>Fungi</taxon>
        <taxon>Dikarya</taxon>
        <taxon>Basidiomycota</taxon>
        <taxon>Agaricomycotina</taxon>
        <taxon>Agaricomycetes</taxon>
        <taxon>Gloeophyllales</taxon>
        <taxon>Gloeophyllaceae</taxon>
        <taxon>Neolentinus</taxon>
    </lineage>
</organism>
<dbReference type="GO" id="GO:0005886">
    <property type="term" value="C:plasma membrane"/>
    <property type="evidence" value="ECO:0007669"/>
    <property type="project" value="TreeGrafter"/>
</dbReference>
<feature type="compositionally biased region" description="Low complexity" evidence="10">
    <location>
        <begin position="390"/>
        <end position="406"/>
    </location>
</feature>
<feature type="transmembrane region" description="Helical" evidence="11">
    <location>
        <begin position="40"/>
        <end position="60"/>
    </location>
</feature>
<evidence type="ECO:0000256" key="11">
    <source>
        <dbReference type="SAM" id="Phobius"/>
    </source>
</evidence>
<dbReference type="EMBL" id="KV425638">
    <property type="protein sequence ID" value="KZT19570.1"/>
    <property type="molecule type" value="Genomic_DNA"/>
</dbReference>
<evidence type="ECO:0000256" key="7">
    <source>
        <dbReference type="ARBA" id="ARBA00023136"/>
    </source>
</evidence>
<feature type="region of interest" description="Disordered" evidence="10">
    <location>
        <begin position="390"/>
        <end position="458"/>
    </location>
</feature>
<name>A0A165NFJ5_9AGAM</name>
<keyword evidence="3" id="KW-0589">Pheromone response</keyword>
<dbReference type="FunCoup" id="A0A165NFJ5">
    <property type="interactions" value="91"/>
</dbReference>
<keyword evidence="9" id="KW-0807">Transducer</keyword>
<dbReference type="GO" id="GO:0000750">
    <property type="term" value="P:pheromone-dependent signal transduction involved in conjugation with cellular fusion"/>
    <property type="evidence" value="ECO:0007669"/>
    <property type="project" value="TreeGrafter"/>
</dbReference>
<feature type="transmembrane region" description="Helical" evidence="11">
    <location>
        <begin position="113"/>
        <end position="136"/>
    </location>
</feature>
<evidence type="ECO:0000256" key="4">
    <source>
        <dbReference type="ARBA" id="ARBA00022692"/>
    </source>
</evidence>
<comment type="similarity">
    <text evidence="2">Belongs to the G-protein coupled receptor 4 family.</text>
</comment>
<protein>
    <submittedName>
        <fullName evidence="12">STE3-domain-containing protein</fullName>
    </submittedName>
</protein>
<dbReference type="PANTHER" id="PTHR28097">
    <property type="entry name" value="PHEROMONE A FACTOR RECEPTOR"/>
    <property type="match status" value="1"/>
</dbReference>
<dbReference type="GO" id="GO:0004934">
    <property type="term" value="F:mating-type alpha-factor pheromone receptor activity"/>
    <property type="evidence" value="ECO:0007669"/>
    <property type="project" value="InterPro"/>
</dbReference>
<proteinExistence type="inferred from homology"/>
<keyword evidence="4 11" id="KW-0812">Transmembrane</keyword>
<keyword evidence="8" id="KW-0675">Receptor</keyword>
<evidence type="ECO:0000256" key="5">
    <source>
        <dbReference type="ARBA" id="ARBA00022989"/>
    </source>
</evidence>
<gene>
    <name evidence="12" type="ORF">NEOLEDRAFT_1183272</name>
</gene>
<keyword evidence="7 11" id="KW-0472">Membrane</keyword>
<keyword evidence="13" id="KW-1185">Reference proteome</keyword>
<accession>A0A165NFJ5</accession>
<dbReference type="PRINTS" id="PR00901">
    <property type="entry name" value="PHEROMONEBAR"/>
</dbReference>
<dbReference type="InterPro" id="IPR001499">
    <property type="entry name" value="GPCR_STE3"/>
</dbReference>
<dbReference type="OrthoDB" id="2874149at2759"/>
<evidence type="ECO:0000256" key="1">
    <source>
        <dbReference type="ARBA" id="ARBA00004141"/>
    </source>
</evidence>
<comment type="subcellular location">
    <subcellularLocation>
        <location evidence="1">Membrane</location>
        <topology evidence="1">Multi-pass membrane protein</topology>
    </subcellularLocation>
</comment>
<evidence type="ECO:0000256" key="8">
    <source>
        <dbReference type="ARBA" id="ARBA00023170"/>
    </source>
</evidence>
<evidence type="ECO:0000256" key="3">
    <source>
        <dbReference type="ARBA" id="ARBA00022507"/>
    </source>
</evidence>
<evidence type="ECO:0000256" key="10">
    <source>
        <dbReference type="SAM" id="MobiDB-lite"/>
    </source>
</evidence>
<keyword evidence="5 11" id="KW-1133">Transmembrane helix</keyword>
<reference evidence="12 13" key="1">
    <citation type="journal article" date="2016" name="Mol. Biol. Evol.">
        <title>Comparative Genomics of Early-Diverging Mushroom-Forming Fungi Provides Insights into the Origins of Lignocellulose Decay Capabilities.</title>
        <authorList>
            <person name="Nagy L.G."/>
            <person name="Riley R."/>
            <person name="Tritt A."/>
            <person name="Adam C."/>
            <person name="Daum C."/>
            <person name="Floudas D."/>
            <person name="Sun H."/>
            <person name="Yadav J.S."/>
            <person name="Pangilinan J."/>
            <person name="Larsson K.H."/>
            <person name="Matsuura K."/>
            <person name="Barry K."/>
            <person name="Labutti K."/>
            <person name="Kuo R."/>
            <person name="Ohm R.A."/>
            <person name="Bhattacharya S.S."/>
            <person name="Shirouzu T."/>
            <person name="Yoshinaga Y."/>
            <person name="Martin F.M."/>
            <person name="Grigoriev I.V."/>
            <person name="Hibbett D.S."/>
        </authorList>
    </citation>
    <scope>NUCLEOTIDE SEQUENCE [LARGE SCALE GENOMIC DNA]</scope>
    <source>
        <strain evidence="12 13">HHB14362 ss-1</strain>
    </source>
</reference>
<evidence type="ECO:0000313" key="12">
    <source>
        <dbReference type="EMBL" id="KZT19570.1"/>
    </source>
</evidence>
<dbReference type="PANTHER" id="PTHR28097:SF1">
    <property type="entry name" value="PHEROMONE A FACTOR RECEPTOR"/>
    <property type="match status" value="1"/>
</dbReference>
<feature type="transmembrane region" description="Helical" evidence="11">
    <location>
        <begin position="273"/>
        <end position="292"/>
    </location>
</feature>
<dbReference type="InterPro" id="IPR000481">
    <property type="entry name" value="GPCR_Pheromne_B_alpha_rcpt"/>
</dbReference>
<dbReference type="InParanoid" id="A0A165NFJ5"/>
<keyword evidence="6" id="KW-0297">G-protein coupled receptor</keyword>
<dbReference type="Proteomes" id="UP000076761">
    <property type="component" value="Unassembled WGS sequence"/>
</dbReference>
<evidence type="ECO:0000313" key="13">
    <source>
        <dbReference type="Proteomes" id="UP000076761"/>
    </source>
</evidence>
<dbReference type="Pfam" id="PF02076">
    <property type="entry name" value="STE3"/>
    <property type="match status" value="1"/>
</dbReference>
<evidence type="ECO:0000256" key="6">
    <source>
        <dbReference type="ARBA" id="ARBA00023040"/>
    </source>
</evidence>
<feature type="transmembrane region" description="Helical" evidence="11">
    <location>
        <begin position="72"/>
        <end position="92"/>
    </location>
</feature>
<feature type="transmembrane region" description="Helical" evidence="11">
    <location>
        <begin position="207"/>
        <end position="231"/>
    </location>
</feature>
<sequence>MTVPPPPNWLFSMFSFIGFVFVSVPMYWHLEAWNTGTCLYMAWTGVQCLILFINSVVWNHNAINWNPIWCDISTRIFIGVNVAIPAASLCINRRLYHIAMVKTVTRTRAEKRRAIMVDLSIGLGIPIVQMILQYVVQGHRFNIFEDIGCYPFTWNVTPAYPLVFTWPLVISAISAVYCFLTLRAFAKRRKEFNELLASNRNLTFGRYFRLMCLAGIELICGIPLSSFSLYLNVSGGINRWVSWSNTHSDFSRVDQVPSIIWKSQPEVMASLELSRWLVVLCAFIFFAFFGFADEARKHYRSAFYIVAKKLGFSISPSRTALSGSSGYKGSRPYPHMANSGRGVTLPNIITSAKTKSHSITSSSDQLSTSIYIGDLEEKNYNEKDLQAYSPTDVISPSSSSNSTLPTPDDDNTQHDFLHLPALTRPERALAPPSVRRASSEYSDFDILEESKPRGPEAV</sequence>
<feature type="transmembrane region" description="Helical" evidence="11">
    <location>
        <begin position="6"/>
        <end position="28"/>
    </location>
</feature>
<dbReference type="AlphaFoldDB" id="A0A165NFJ5"/>
<evidence type="ECO:0000256" key="9">
    <source>
        <dbReference type="ARBA" id="ARBA00023224"/>
    </source>
</evidence>
<dbReference type="PRINTS" id="PR00899">
    <property type="entry name" value="GPCRSTE3"/>
</dbReference>
<feature type="transmembrane region" description="Helical" evidence="11">
    <location>
        <begin position="164"/>
        <end position="186"/>
    </location>
</feature>
<feature type="compositionally biased region" description="Basic and acidic residues" evidence="10">
    <location>
        <begin position="448"/>
        <end position="458"/>
    </location>
</feature>
<evidence type="ECO:0000256" key="2">
    <source>
        <dbReference type="ARBA" id="ARBA00011085"/>
    </source>
</evidence>